<dbReference type="CDD" id="cd14966">
    <property type="entry name" value="7tmD_STE3"/>
    <property type="match status" value="1"/>
</dbReference>
<proteinExistence type="inferred from homology"/>
<dbReference type="Proteomes" id="UP000053477">
    <property type="component" value="Unassembled WGS sequence"/>
</dbReference>
<dbReference type="PANTHER" id="PTHR28097:SF1">
    <property type="entry name" value="PHEROMONE A FACTOR RECEPTOR"/>
    <property type="match status" value="1"/>
</dbReference>
<keyword evidence="6" id="KW-0297">G-protein coupled receptor</keyword>
<feature type="transmembrane region" description="Helical" evidence="10">
    <location>
        <begin position="32"/>
        <end position="57"/>
    </location>
</feature>
<keyword evidence="12" id="KW-1185">Reference proteome</keyword>
<evidence type="ECO:0000256" key="1">
    <source>
        <dbReference type="ARBA" id="ARBA00004141"/>
    </source>
</evidence>
<evidence type="ECO:0000256" key="2">
    <source>
        <dbReference type="ARBA" id="ARBA00011085"/>
    </source>
</evidence>
<keyword evidence="3" id="KW-0589">Pheromone response</keyword>
<dbReference type="InterPro" id="IPR001499">
    <property type="entry name" value="GPCR_STE3"/>
</dbReference>
<evidence type="ECO:0000256" key="8">
    <source>
        <dbReference type="ARBA" id="ARBA00023170"/>
    </source>
</evidence>
<dbReference type="OrthoDB" id="2874149at2759"/>
<keyword evidence="8 11" id="KW-0675">Receptor</keyword>
<organism evidence="11 12">
    <name type="scientific">Schizopora paradoxa</name>
    <dbReference type="NCBI Taxonomy" id="27342"/>
    <lineage>
        <taxon>Eukaryota</taxon>
        <taxon>Fungi</taxon>
        <taxon>Dikarya</taxon>
        <taxon>Basidiomycota</taxon>
        <taxon>Agaricomycotina</taxon>
        <taxon>Agaricomycetes</taxon>
        <taxon>Hymenochaetales</taxon>
        <taxon>Schizoporaceae</taxon>
        <taxon>Schizopora</taxon>
    </lineage>
</organism>
<keyword evidence="5 10" id="KW-1133">Transmembrane helix</keyword>
<evidence type="ECO:0000256" key="9">
    <source>
        <dbReference type="ARBA" id="ARBA00023224"/>
    </source>
</evidence>
<dbReference type="GO" id="GO:0005886">
    <property type="term" value="C:plasma membrane"/>
    <property type="evidence" value="ECO:0007669"/>
    <property type="project" value="TreeGrafter"/>
</dbReference>
<feature type="transmembrane region" description="Helical" evidence="10">
    <location>
        <begin position="6"/>
        <end position="25"/>
    </location>
</feature>
<dbReference type="PANTHER" id="PTHR28097">
    <property type="entry name" value="PHEROMONE A FACTOR RECEPTOR"/>
    <property type="match status" value="1"/>
</dbReference>
<feature type="transmembrane region" description="Helical" evidence="10">
    <location>
        <begin position="281"/>
        <end position="302"/>
    </location>
</feature>
<accession>A0A0H2R3V4</accession>
<comment type="similarity">
    <text evidence="2">Belongs to the G-protein coupled receptor 4 family.</text>
</comment>
<evidence type="ECO:0000256" key="4">
    <source>
        <dbReference type="ARBA" id="ARBA00022692"/>
    </source>
</evidence>
<feature type="transmembrane region" description="Helical" evidence="10">
    <location>
        <begin position="155"/>
        <end position="178"/>
    </location>
</feature>
<evidence type="ECO:0000313" key="12">
    <source>
        <dbReference type="Proteomes" id="UP000053477"/>
    </source>
</evidence>
<reference evidence="11 12" key="1">
    <citation type="submission" date="2015-04" db="EMBL/GenBank/DDBJ databases">
        <title>Complete genome sequence of Schizopora paradoxa KUC8140, a cosmopolitan wood degrader in East Asia.</title>
        <authorList>
            <consortium name="DOE Joint Genome Institute"/>
            <person name="Min B."/>
            <person name="Park H."/>
            <person name="Jang Y."/>
            <person name="Kim J.-J."/>
            <person name="Kim K.H."/>
            <person name="Pangilinan J."/>
            <person name="Lipzen A."/>
            <person name="Riley R."/>
            <person name="Grigoriev I.V."/>
            <person name="Spatafora J.W."/>
            <person name="Choi I.-G."/>
        </authorList>
    </citation>
    <scope>NUCLEOTIDE SEQUENCE [LARGE SCALE GENOMIC DNA]</scope>
    <source>
        <strain evidence="11 12">KUC8140</strain>
    </source>
</reference>
<evidence type="ECO:0000256" key="5">
    <source>
        <dbReference type="ARBA" id="ARBA00022989"/>
    </source>
</evidence>
<dbReference type="PRINTS" id="PR00899">
    <property type="entry name" value="GPCRSTE3"/>
</dbReference>
<dbReference type="GO" id="GO:0004932">
    <property type="term" value="F:mating-type factor pheromone receptor activity"/>
    <property type="evidence" value="ECO:0007669"/>
    <property type="project" value="InterPro"/>
</dbReference>
<evidence type="ECO:0000256" key="3">
    <source>
        <dbReference type="ARBA" id="ARBA00022507"/>
    </source>
</evidence>
<evidence type="ECO:0000256" key="7">
    <source>
        <dbReference type="ARBA" id="ARBA00023136"/>
    </source>
</evidence>
<dbReference type="GO" id="GO:0000750">
    <property type="term" value="P:pheromone-dependent signal transduction involved in conjugation with cellular fusion"/>
    <property type="evidence" value="ECO:0007669"/>
    <property type="project" value="TreeGrafter"/>
</dbReference>
<sequence>MHALTPYPITPIGCFLGVVLTLLPLTSHIRKLGLGVWGFALWTATANLILFVNTILWHDNVKNTAPIWCDITTKLQFGANFGIAGSSSAVSFQLYKITHRRAFLETRRQRRRTIVCELLLIVVFPVLLMGIGIVVQPVRFLIMEELGCTQTYYSYVAYFTTYVATILLDLPCLILAPLTMRIFRRHRKEMNEFLSSGQGISRSKYNRLMIMTCLGVKLVPISFGIIVFHIVLGKKSPLNHPFISWKNVHYDGGGGFFPGSSLSSVLQTPASTWSTFPGIPFAVKLAEWFHVVVAILFFALFGTTPEMVKNYRSALWFVPERLGYKRVRTTDVETISDVAFNSNPDRNQRVLPRHSR</sequence>
<gene>
    <name evidence="11" type="ORF">SCHPADRAFT_838587</name>
</gene>
<dbReference type="InParanoid" id="A0A0H2R3V4"/>
<dbReference type="Pfam" id="PF02076">
    <property type="entry name" value="STE3"/>
    <property type="match status" value="1"/>
</dbReference>
<dbReference type="EMBL" id="KQ086246">
    <property type="protein sequence ID" value="KLO06017.1"/>
    <property type="molecule type" value="Genomic_DNA"/>
</dbReference>
<comment type="subcellular location">
    <subcellularLocation>
        <location evidence="1">Membrane</location>
        <topology evidence="1">Multi-pass membrane protein</topology>
    </subcellularLocation>
</comment>
<dbReference type="AlphaFoldDB" id="A0A0H2R3V4"/>
<keyword evidence="4 10" id="KW-0812">Transmembrane</keyword>
<feature type="transmembrane region" description="Helical" evidence="10">
    <location>
        <begin position="208"/>
        <end position="232"/>
    </location>
</feature>
<evidence type="ECO:0000313" key="11">
    <source>
        <dbReference type="EMBL" id="KLO06017.1"/>
    </source>
</evidence>
<keyword evidence="9" id="KW-0807">Transducer</keyword>
<feature type="transmembrane region" description="Helical" evidence="10">
    <location>
        <begin position="77"/>
        <end position="95"/>
    </location>
</feature>
<evidence type="ECO:0000256" key="6">
    <source>
        <dbReference type="ARBA" id="ARBA00023040"/>
    </source>
</evidence>
<feature type="transmembrane region" description="Helical" evidence="10">
    <location>
        <begin position="115"/>
        <end position="135"/>
    </location>
</feature>
<evidence type="ECO:0000256" key="10">
    <source>
        <dbReference type="SAM" id="Phobius"/>
    </source>
</evidence>
<keyword evidence="7 10" id="KW-0472">Membrane</keyword>
<protein>
    <submittedName>
        <fullName evidence="11">Fungal pheromone STE3G-protein-coupled receptor</fullName>
    </submittedName>
</protein>
<name>A0A0H2R3V4_9AGAM</name>